<dbReference type="EnsemblPlants" id="Zm00001eb042880_T001">
    <property type="protein sequence ID" value="Zm00001eb042880_P001"/>
    <property type="gene ID" value="Zm00001eb042880"/>
</dbReference>
<dbReference type="AlphaFoldDB" id="A0A804LX64"/>
<dbReference type="Proteomes" id="UP000007305">
    <property type="component" value="Chromosome 1"/>
</dbReference>
<reference evidence="2" key="2">
    <citation type="submission" date="2019-07" db="EMBL/GenBank/DDBJ databases">
        <authorList>
            <person name="Seetharam A."/>
            <person name="Woodhouse M."/>
            <person name="Cannon E."/>
        </authorList>
    </citation>
    <scope>NUCLEOTIDE SEQUENCE [LARGE SCALE GENOMIC DNA]</scope>
    <source>
        <strain evidence="2">cv. B73</strain>
    </source>
</reference>
<proteinExistence type="predicted"/>
<dbReference type="InParanoid" id="A0A804LX64"/>
<feature type="compositionally biased region" description="Low complexity" evidence="1">
    <location>
        <begin position="9"/>
        <end position="30"/>
    </location>
</feature>
<sequence>MARLPDAILATPTPASRPSSPTPSPSASAAAPHPLPLYKVILISSRLHQVSSKRVVAVHPL</sequence>
<feature type="region of interest" description="Disordered" evidence="1">
    <location>
        <begin position="1"/>
        <end position="30"/>
    </location>
</feature>
<accession>A0A804LX64</accession>
<reference evidence="2" key="3">
    <citation type="submission" date="2021-05" db="UniProtKB">
        <authorList>
            <consortium name="EnsemblPlants"/>
        </authorList>
    </citation>
    <scope>IDENTIFICATION</scope>
    <source>
        <strain evidence="2">cv. B73</strain>
    </source>
</reference>
<reference evidence="3" key="1">
    <citation type="submission" date="2015-12" db="EMBL/GenBank/DDBJ databases">
        <title>Update maize B73 reference genome by single molecule sequencing technologies.</title>
        <authorList>
            <consortium name="Maize Genome Sequencing Project"/>
            <person name="Ware D."/>
        </authorList>
    </citation>
    <scope>NUCLEOTIDE SEQUENCE [LARGE SCALE GENOMIC DNA]</scope>
    <source>
        <strain evidence="3">cv. B73</strain>
    </source>
</reference>
<evidence type="ECO:0000313" key="3">
    <source>
        <dbReference type="Proteomes" id="UP000007305"/>
    </source>
</evidence>
<evidence type="ECO:0000256" key="1">
    <source>
        <dbReference type="SAM" id="MobiDB-lite"/>
    </source>
</evidence>
<dbReference type="Gramene" id="Zm00001eb042880_T001">
    <property type="protein sequence ID" value="Zm00001eb042880_P001"/>
    <property type="gene ID" value="Zm00001eb042880"/>
</dbReference>
<protein>
    <submittedName>
        <fullName evidence="2">Uncharacterized protein</fullName>
    </submittedName>
</protein>
<name>A0A804LX64_MAIZE</name>
<evidence type="ECO:0000313" key="2">
    <source>
        <dbReference type="EnsemblPlants" id="Zm00001eb042880_P001"/>
    </source>
</evidence>
<keyword evidence="3" id="KW-1185">Reference proteome</keyword>
<organism evidence="2 3">
    <name type="scientific">Zea mays</name>
    <name type="common">Maize</name>
    <dbReference type="NCBI Taxonomy" id="4577"/>
    <lineage>
        <taxon>Eukaryota</taxon>
        <taxon>Viridiplantae</taxon>
        <taxon>Streptophyta</taxon>
        <taxon>Embryophyta</taxon>
        <taxon>Tracheophyta</taxon>
        <taxon>Spermatophyta</taxon>
        <taxon>Magnoliopsida</taxon>
        <taxon>Liliopsida</taxon>
        <taxon>Poales</taxon>
        <taxon>Poaceae</taxon>
        <taxon>PACMAD clade</taxon>
        <taxon>Panicoideae</taxon>
        <taxon>Andropogonodae</taxon>
        <taxon>Andropogoneae</taxon>
        <taxon>Tripsacinae</taxon>
        <taxon>Zea</taxon>
    </lineage>
</organism>